<feature type="domain" description="Peptidase A1" evidence="2">
    <location>
        <begin position="32"/>
        <end position="381"/>
    </location>
</feature>
<dbReference type="AlphaFoldDB" id="A0A7J6U732"/>
<sequence>MFVISIFSAAAHVGLLVASVHGEPIVLPLTNSYVPLTLDNQTLNFAADSGSVASFAIYGPWYEGVYGAGSCRKLKTGCYFCPKHNPCEDIFSRRRRRVRFGSSEAFEYVRHRVTLGLGRTKTEFDFEFGLAVGYNKTSGPVHKVSGNLGLSISREGLRETFLEQLKERGAISELSYGIKAKSYGRYISGTLILGASQTRSGPYVSFTRDPKYFARKVAVPLWPLRLLHYHGNLLTLRSGTGDAISRAGPQHAPVPSLVDTGTSSLCISSSDFDRIIRSVKTSMHRRGTKTYEPIRLDPIKFINMVKEEAVPYLPTLVFDIGEAPHMVDIRIKPEHYIHSCRSGYCVLDIYRQGNGTVTIGHPFFRAYDVKFDLENYRIYISPHEGSADRDAASRPARITRSKLGASRSRLRGIWGRKL</sequence>
<dbReference type="Pfam" id="PF00026">
    <property type="entry name" value="Asp"/>
    <property type="match status" value="1"/>
</dbReference>
<organism evidence="3 4">
    <name type="scientific">Perkinsus olseni</name>
    <name type="common">Perkinsus atlanticus</name>
    <dbReference type="NCBI Taxonomy" id="32597"/>
    <lineage>
        <taxon>Eukaryota</taxon>
        <taxon>Sar</taxon>
        <taxon>Alveolata</taxon>
        <taxon>Perkinsozoa</taxon>
        <taxon>Perkinsea</taxon>
        <taxon>Perkinsida</taxon>
        <taxon>Perkinsidae</taxon>
        <taxon>Perkinsus</taxon>
    </lineage>
</organism>
<accession>A0A7J6U732</accession>
<dbReference type="PROSITE" id="PS51767">
    <property type="entry name" value="PEPTIDASE_A1"/>
    <property type="match status" value="1"/>
</dbReference>
<dbReference type="InterPro" id="IPR033121">
    <property type="entry name" value="PEPTIDASE_A1"/>
</dbReference>
<evidence type="ECO:0000259" key="2">
    <source>
        <dbReference type="PROSITE" id="PS51767"/>
    </source>
</evidence>
<evidence type="ECO:0000256" key="1">
    <source>
        <dbReference type="SAM" id="SignalP"/>
    </source>
</evidence>
<feature type="signal peptide" evidence="1">
    <location>
        <begin position="1"/>
        <end position="22"/>
    </location>
</feature>
<feature type="chain" id="PRO_5029595362" description="Peptidase A1 domain-containing protein" evidence="1">
    <location>
        <begin position="23"/>
        <end position="418"/>
    </location>
</feature>
<dbReference type="EMBL" id="JABANM010002223">
    <property type="protein sequence ID" value="KAF4752922.1"/>
    <property type="molecule type" value="Genomic_DNA"/>
</dbReference>
<reference evidence="3 4" key="1">
    <citation type="submission" date="2020-04" db="EMBL/GenBank/DDBJ databases">
        <title>Perkinsus olseni comparative genomics.</title>
        <authorList>
            <person name="Bogema D.R."/>
        </authorList>
    </citation>
    <scope>NUCLEOTIDE SEQUENCE [LARGE SCALE GENOMIC DNA]</scope>
    <source>
        <strain evidence="3">ATCC PRA-205</strain>
    </source>
</reference>
<gene>
    <name evidence="3" type="ORF">FOZ62_031113</name>
</gene>
<proteinExistence type="predicted"/>
<name>A0A7J6U732_PEROL</name>
<dbReference type="SUPFAM" id="SSF50630">
    <property type="entry name" value="Acid proteases"/>
    <property type="match status" value="1"/>
</dbReference>
<keyword evidence="1" id="KW-0732">Signal</keyword>
<evidence type="ECO:0000313" key="4">
    <source>
        <dbReference type="Proteomes" id="UP000574390"/>
    </source>
</evidence>
<evidence type="ECO:0000313" key="3">
    <source>
        <dbReference type="EMBL" id="KAF4752922.1"/>
    </source>
</evidence>
<dbReference type="Proteomes" id="UP000574390">
    <property type="component" value="Unassembled WGS sequence"/>
</dbReference>
<comment type="caution">
    <text evidence="3">The sequence shown here is derived from an EMBL/GenBank/DDBJ whole genome shotgun (WGS) entry which is preliminary data.</text>
</comment>
<dbReference type="Gene3D" id="2.40.70.10">
    <property type="entry name" value="Acid Proteases"/>
    <property type="match status" value="1"/>
</dbReference>
<dbReference type="InterPro" id="IPR021109">
    <property type="entry name" value="Peptidase_aspartic_dom_sf"/>
</dbReference>
<protein>
    <recommendedName>
        <fullName evidence="2">Peptidase A1 domain-containing protein</fullName>
    </recommendedName>
</protein>